<gene>
    <name evidence="9" type="ORF">FISHEDRAFT_65673</name>
</gene>
<keyword evidence="5 8" id="KW-1133">Transmembrane helix</keyword>
<evidence type="ECO:0000256" key="1">
    <source>
        <dbReference type="ARBA" id="ARBA00004141"/>
    </source>
</evidence>
<evidence type="ECO:0000256" key="5">
    <source>
        <dbReference type="ARBA" id="ARBA00022989"/>
    </source>
</evidence>
<feature type="transmembrane region" description="Helical" evidence="8">
    <location>
        <begin position="80"/>
        <end position="105"/>
    </location>
</feature>
<dbReference type="GO" id="GO:0016192">
    <property type="term" value="P:vesicle-mediated transport"/>
    <property type="evidence" value="ECO:0007669"/>
    <property type="project" value="InterPro"/>
</dbReference>
<evidence type="ECO:0000256" key="4">
    <source>
        <dbReference type="ARBA" id="ARBA00022927"/>
    </source>
</evidence>
<evidence type="ECO:0000256" key="2">
    <source>
        <dbReference type="ARBA" id="ARBA00022448"/>
    </source>
</evidence>
<evidence type="ECO:0000256" key="7">
    <source>
        <dbReference type="ARBA" id="ARBA00025800"/>
    </source>
</evidence>
<accession>A0A0D7ACZ7</accession>
<dbReference type="InterPro" id="IPR007305">
    <property type="entry name" value="Vesicle_transpt_Got1/SFT2"/>
</dbReference>
<keyword evidence="10" id="KW-1185">Reference proteome</keyword>
<dbReference type="PANTHER" id="PTHR23137">
    <property type="entry name" value="VESICLE TRANSPORT PROTEIN-RELATED"/>
    <property type="match status" value="1"/>
</dbReference>
<feature type="transmembrane region" description="Helical" evidence="8">
    <location>
        <begin position="111"/>
        <end position="136"/>
    </location>
</feature>
<dbReference type="Pfam" id="PF04178">
    <property type="entry name" value="Got1"/>
    <property type="match status" value="1"/>
</dbReference>
<keyword evidence="2 8" id="KW-0813">Transport</keyword>
<comment type="function">
    <text evidence="8">Nonessential protein required for the fusion of transport vesicles derived from the endocytic pathway with the Golgi complex.</text>
</comment>
<keyword evidence="8" id="KW-0333">Golgi apparatus</keyword>
<dbReference type="EMBL" id="KN881832">
    <property type="protein sequence ID" value="KIY48540.1"/>
    <property type="molecule type" value="Genomic_DNA"/>
</dbReference>
<name>A0A0D7ACZ7_9AGAR</name>
<dbReference type="PANTHER" id="PTHR23137:SF36">
    <property type="entry name" value="VESICLE TRANSPORT PROTEIN SFT2C"/>
    <property type="match status" value="1"/>
</dbReference>
<comment type="similarity">
    <text evidence="7 8">Belongs to the SFT2 family.</text>
</comment>
<evidence type="ECO:0000313" key="9">
    <source>
        <dbReference type="EMBL" id="KIY48540.1"/>
    </source>
</evidence>
<evidence type="ECO:0000256" key="8">
    <source>
        <dbReference type="RuleBase" id="RU363111"/>
    </source>
</evidence>
<evidence type="ECO:0000256" key="3">
    <source>
        <dbReference type="ARBA" id="ARBA00022692"/>
    </source>
</evidence>
<evidence type="ECO:0000256" key="6">
    <source>
        <dbReference type="ARBA" id="ARBA00023136"/>
    </source>
</evidence>
<reference evidence="9 10" key="1">
    <citation type="journal article" date="2015" name="Fungal Genet. Biol.">
        <title>Evolution of novel wood decay mechanisms in Agaricales revealed by the genome sequences of Fistulina hepatica and Cylindrobasidium torrendii.</title>
        <authorList>
            <person name="Floudas D."/>
            <person name="Held B.W."/>
            <person name="Riley R."/>
            <person name="Nagy L.G."/>
            <person name="Koehler G."/>
            <person name="Ransdell A.S."/>
            <person name="Younus H."/>
            <person name="Chow J."/>
            <person name="Chiniquy J."/>
            <person name="Lipzen A."/>
            <person name="Tritt A."/>
            <person name="Sun H."/>
            <person name="Haridas S."/>
            <person name="LaButti K."/>
            <person name="Ohm R.A."/>
            <person name="Kues U."/>
            <person name="Blanchette R.A."/>
            <person name="Grigoriev I.V."/>
            <person name="Minto R.E."/>
            <person name="Hibbett D.S."/>
        </authorList>
    </citation>
    <scope>NUCLEOTIDE SEQUENCE [LARGE SCALE GENOMIC DNA]</scope>
    <source>
        <strain evidence="9 10">ATCC 64428</strain>
    </source>
</reference>
<organism evidence="9 10">
    <name type="scientific">Fistulina hepatica ATCC 64428</name>
    <dbReference type="NCBI Taxonomy" id="1128425"/>
    <lineage>
        <taxon>Eukaryota</taxon>
        <taxon>Fungi</taxon>
        <taxon>Dikarya</taxon>
        <taxon>Basidiomycota</taxon>
        <taxon>Agaricomycotina</taxon>
        <taxon>Agaricomycetes</taxon>
        <taxon>Agaricomycetidae</taxon>
        <taxon>Agaricales</taxon>
        <taxon>Fistulinaceae</taxon>
        <taxon>Fistulina</taxon>
    </lineage>
</organism>
<keyword evidence="4 8" id="KW-0653">Protein transport</keyword>
<dbReference type="InterPro" id="IPR011691">
    <property type="entry name" value="Vesicle_transpt_SFT2"/>
</dbReference>
<keyword evidence="3 8" id="KW-0812">Transmembrane</keyword>
<sequence>MSTPTTEQSFRTNLSQFRWARGVTDDSQQAQAAPAAPASNNPFARFYSTISNHGNGYVPLRRSADPQEEAWFALNRWERLLGFAACLAGAAVCFLVAFMTLPLLALRPAKFALAFSLGSLLVMFGFSVLIGPIVHLKHLISKDRLPFSLTYFASLALTLYFSLGVMTSRSFHNSWLNCVLQIVALVSYIAAYFPGGTQTLRLGGSLALSGASSLLPR</sequence>
<proteinExistence type="inferred from homology"/>
<evidence type="ECO:0000313" key="10">
    <source>
        <dbReference type="Proteomes" id="UP000054144"/>
    </source>
</evidence>
<feature type="transmembrane region" description="Helical" evidence="8">
    <location>
        <begin position="174"/>
        <end position="193"/>
    </location>
</feature>
<dbReference type="AlphaFoldDB" id="A0A0D7ACZ7"/>
<dbReference type="OrthoDB" id="660759at2759"/>
<dbReference type="GO" id="GO:0000139">
    <property type="term" value="C:Golgi membrane"/>
    <property type="evidence" value="ECO:0007669"/>
    <property type="project" value="UniProtKB-SubCell"/>
</dbReference>
<comment type="subcellular location">
    <subcellularLocation>
        <location evidence="8">Golgi apparatus membrane</location>
        <topology evidence="8">Multi-pass membrane protein</topology>
    </subcellularLocation>
    <subcellularLocation>
        <location evidence="1">Membrane</location>
        <topology evidence="1">Multi-pass membrane protein</topology>
    </subcellularLocation>
</comment>
<protein>
    <recommendedName>
        <fullName evidence="8">Protein transport protein SFT2</fullName>
    </recommendedName>
</protein>
<dbReference type="Proteomes" id="UP000054144">
    <property type="component" value="Unassembled WGS sequence"/>
</dbReference>
<dbReference type="GO" id="GO:0015031">
    <property type="term" value="P:protein transport"/>
    <property type="evidence" value="ECO:0007669"/>
    <property type="project" value="UniProtKB-KW"/>
</dbReference>
<feature type="transmembrane region" description="Helical" evidence="8">
    <location>
        <begin position="148"/>
        <end position="168"/>
    </location>
</feature>
<keyword evidence="6 8" id="KW-0472">Membrane</keyword>